<dbReference type="AlphaFoldDB" id="A0A6L9VS61"/>
<dbReference type="Proteomes" id="UP000471082">
    <property type="component" value="Unassembled WGS sequence"/>
</dbReference>
<evidence type="ECO:0000313" key="1">
    <source>
        <dbReference type="EMBL" id="NEL77129.1"/>
    </source>
</evidence>
<reference evidence="1 2" key="1">
    <citation type="submission" date="2019-11" db="EMBL/GenBank/DDBJ databases">
        <title>Genome-resolved metagenomics to study the prevalence of co-infection and intraspecific heterogeneity among plant pathogen metapopulations.</title>
        <authorList>
            <person name="Newberry E."/>
            <person name="Bhandari R."/>
            <person name="Kemble J."/>
            <person name="Sikora E."/>
            <person name="Potnis N."/>
        </authorList>
    </citation>
    <scope>NUCLEOTIDE SEQUENCE [LARGE SCALE GENOMIC DNA]</scope>
    <source>
        <strain evidence="1">Xp_Tom_Tuscaloosa_18b</strain>
    </source>
</reference>
<organism evidence="1 2">
    <name type="scientific">Xanthomonas perforans</name>
    <dbReference type="NCBI Taxonomy" id="442694"/>
    <lineage>
        <taxon>Bacteria</taxon>
        <taxon>Pseudomonadati</taxon>
        <taxon>Pseudomonadota</taxon>
        <taxon>Gammaproteobacteria</taxon>
        <taxon>Lysobacterales</taxon>
        <taxon>Lysobacteraceae</taxon>
        <taxon>Xanthomonas</taxon>
    </lineage>
</organism>
<accession>A0A6L9VS61</accession>
<proteinExistence type="predicted"/>
<dbReference type="EMBL" id="JAAGYU010000053">
    <property type="protein sequence ID" value="NEL77129.1"/>
    <property type="molecule type" value="Genomic_DNA"/>
</dbReference>
<dbReference type="Pfam" id="PF14454">
    <property type="entry name" value="Prok_Ub"/>
    <property type="match status" value="1"/>
</dbReference>
<gene>
    <name evidence="1" type="ORF">G3W61_12855</name>
</gene>
<name>A0A6L9VS61_XANPE</name>
<sequence>MTTTASTLERRFRFGVTTLADPDPSLPPLEALRLHVKSYAFLQSAGIGEPVVEGDLLIYPVQKPTVQTKGGSRKAAPQVRASLDEILAWGSETATVDMDQPARWNAIAAMTQQCATAKTNPLIDSLLIPMA</sequence>
<protein>
    <submittedName>
        <fullName evidence="1">Uncharacterized protein</fullName>
    </submittedName>
</protein>
<comment type="caution">
    <text evidence="1">The sequence shown here is derived from an EMBL/GenBank/DDBJ whole genome shotgun (WGS) entry which is preliminary data.</text>
</comment>
<dbReference type="InterPro" id="IPR032866">
    <property type="entry name" value="Prok_Ub"/>
</dbReference>
<evidence type="ECO:0000313" key="2">
    <source>
        <dbReference type="Proteomes" id="UP000471082"/>
    </source>
</evidence>
<dbReference type="RefSeq" id="WP_052759882.1">
    <property type="nucleotide sequence ID" value="NZ_JAKHFX010000008.1"/>
</dbReference>